<dbReference type="RefSeq" id="WP_133820796.1">
    <property type="nucleotide sequence ID" value="NZ_SNZH01000016.1"/>
</dbReference>
<dbReference type="GO" id="GO:0020037">
    <property type="term" value="F:heme binding"/>
    <property type="evidence" value="ECO:0007669"/>
    <property type="project" value="InterPro"/>
</dbReference>
<dbReference type="EMBL" id="SNZH01000016">
    <property type="protein sequence ID" value="TDR39321.1"/>
    <property type="molecule type" value="Genomic_DNA"/>
</dbReference>
<keyword evidence="3" id="KW-0349">Heme</keyword>
<dbReference type="GO" id="GO:0009055">
    <property type="term" value="F:electron transfer activity"/>
    <property type="evidence" value="ECO:0007669"/>
    <property type="project" value="InterPro"/>
</dbReference>
<evidence type="ECO:0000256" key="3">
    <source>
        <dbReference type="PROSITE-ProRule" id="PRU00433"/>
    </source>
</evidence>
<dbReference type="InterPro" id="IPR009056">
    <property type="entry name" value="Cyt_c-like_dom"/>
</dbReference>
<evidence type="ECO:0000256" key="4">
    <source>
        <dbReference type="SAM" id="SignalP"/>
    </source>
</evidence>
<evidence type="ECO:0000313" key="7">
    <source>
        <dbReference type="Proteomes" id="UP000295293"/>
    </source>
</evidence>
<organism evidence="6 7">
    <name type="scientific">Tahibacter aquaticus</name>
    <dbReference type="NCBI Taxonomy" id="520092"/>
    <lineage>
        <taxon>Bacteria</taxon>
        <taxon>Pseudomonadati</taxon>
        <taxon>Pseudomonadota</taxon>
        <taxon>Gammaproteobacteria</taxon>
        <taxon>Lysobacterales</taxon>
        <taxon>Rhodanobacteraceae</taxon>
        <taxon>Tahibacter</taxon>
    </lineage>
</organism>
<keyword evidence="7" id="KW-1185">Reference proteome</keyword>
<keyword evidence="2 3" id="KW-0408">Iron</keyword>
<evidence type="ECO:0000256" key="1">
    <source>
        <dbReference type="ARBA" id="ARBA00022723"/>
    </source>
</evidence>
<dbReference type="OrthoDB" id="8565154at2"/>
<feature type="signal peptide" evidence="4">
    <location>
        <begin position="1"/>
        <end position="17"/>
    </location>
</feature>
<reference evidence="6 7" key="1">
    <citation type="submission" date="2019-03" db="EMBL/GenBank/DDBJ databases">
        <title>Genomic Encyclopedia of Type Strains, Phase IV (KMG-IV): sequencing the most valuable type-strain genomes for metagenomic binning, comparative biology and taxonomic classification.</title>
        <authorList>
            <person name="Goeker M."/>
        </authorList>
    </citation>
    <scope>NUCLEOTIDE SEQUENCE [LARGE SCALE GENOMIC DNA]</scope>
    <source>
        <strain evidence="6 7">DSM 21667</strain>
    </source>
</reference>
<sequence>MKLLLATLLLAATAAQAQPAPDKEPVTRCQIQNNNTGNVLPPDAHGDALFKLLSAQPECPGNALQFRDLVLATKLASRPSMVANRGFHNPLPQGSFSFFESIDGSYAGQKLVPGDWFYGHFTAASIDNTALTSILSPQQAATPDNLLLETLVWDPRKQMYNFYEIRGTGQGGQWFYRGDSADIQADIQNLWRGYDPAQPIFMGPLNAGQATLPRLRCSGCHMNGGPIMKELAFPHDSWWRPERPLPLGAMRIAPEYKTILENLVSSQEFSGWIKAGNDKLASADAYMKKRATLPLQEQLRPVFCEQEVNLDSDLLPLQGPAPQIKAPVGAFIDQRLAGDVRFIEIDKALYTNALNLFQAQFFDYQSGSIANSVQPINQIDADHAFETPVKSHTDMLLAQKMVKSGLIDEKFLYDVISIDPTRPMFSPQRCGLLQLLPGSAPTANWRQQFAQALAGSDKPAARQLLANMNDAARTPEWHRSQAKQILTRIQGLAAQQQPVNGYVRLLAGRRIAVYQAQISQHPQGQIFEPGFRLIFPTLQLFQKNQQQIAYGGVPDQYWLNPATGAVELMP</sequence>
<dbReference type="AlphaFoldDB" id="A0A4R6YNP0"/>
<dbReference type="Proteomes" id="UP000295293">
    <property type="component" value="Unassembled WGS sequence"/>
</dbReference>
<name>A0A4R6YNP0_9GAMM</name>
<proteinExistence type="predicted"/>
<evidence type="ECO:0000313" key="6">
    <source>
        <dbReference type="EMBL" id="TDR39321.1"/>
    </source>
</evidence>
<dbReference type="GO" id="GO:0046872">
    <property type="term" value="F:metal ion binding"/>
    <property type="evidence" value="ECO:0007669"/>
    <property type="project" value="UniProtKB-KW"/>
</dbReference>
<accession>A0A4R6YNP0</accession>
<feature type="chain" id="PRO_5020307206" description="Cytochrome c domain-containing protein" evidence="4">
    <location>
        <begin position="18"/>
        <end position="570"/>
    </location>
</feature>
<protein>
    <recommendedName>
        <fullName evidence="5">Cytochrome c domain-containing protein</fullName>
    </recommendedName>
</protein>
<comment type="caution">
    <text evidence="6">The sequence shown here is derived from an EMBL/GenBank/DDBJ whole genome shotgun (WGS) entry which is preliminary data.</text>
</comment>
<feature type="domain" description="Cytochrome c" evidence="5">
    <location>
        <begin position="203"/>
        <end position="347"/>
    </location>
</feature>
<evidence type="ECO:0000259" key="5">
    <source>
        <dbReference type="PROSITE" id="PS51007"/>
    </source>
</evidence>
<keyword evidence="4" id="KW-0732">Signal</keyword>
<evidence type="ECO:0000256" key="2">
    <source>
        <dbReference type="ARBA" id="ARBA00023004"/>
    </source>
</evidence>
<gene>
    <name evidence="6" type="ORF">DFR29_11610</name>
</gene>
<dbReference type="PROSITE" id="PS51007">
    <property type="entry name" value="CYTC"/>
    <property type="match status" value="1"/>
</dbReference>
<keyword evidence="1 3" id="KW-0479">Metal-binding</keyword>